<keyword evidence="5" id="KW-0812">Transmembrane</keyword>
<proteinExistence type="predicted"/>
<feature type="transmembrane region" description="Helical" evidence="5">
    <location>
        <begin position="680"/>
        <end position="700"/>
    </location>
</feature>
<dbReference type="PANTHER" id="PTHR44019:SF8">
    <property type="entry name" value="POC1 CENTRIOLAR PROTEIN HOMOLOG"/>
    <property type="match status" value="1"/>
</dbReference>
<keyword evidence="1 3" id="KW-0853">WD repeat</keyword>
<evidence type="ECO:0000256" key="3">
    <source>
        <dbReference type="PROSITE-ProRule" id="PRU00221"/>
    </source>
</evidence>
<feature type="transmembrane region" description="Helical" evidence="5">
    <location>
        <begin position="68"/>
        <end position="89"/>
    </location>
</feature>
<feature type="repeat" description="WD" evidence="3">
    <location>
        <begin position="1256"/>
        <end position="1288"/>
    </location>
</feature>
<evidence type="ECO:0000256" key="1">
    <source>
        <dbReference type="ARBA" id="ARBA00022574"/>
    </source>
</evidence>
<dbReference type="PROSITE" id="PS50294">
    <property type="entry name" value="WD_REPEATS_REGION"/>
    <property type="match status" value="4"/>
</dbReference>
<comment type="caution">
    <text evidence="7">The sequence shown here is derived from an EMBL/GenBank/DDBJ whole genome shotgun (WGS) entry which is preliminary data.</text>
</comment>
<feature type="repeat" description="WD" evidence="3">
    <location>
        <begin position="806"/>
        <end position="847"/>
    </location>
</feature>
<organism evidence="7 8">
    <name type="scientific">Actinocorallia herbida</name>
    <dbReference type="NCBI Taxonomy" id="58109"/>
    <lineage>
        <taxon>Bacteria</taxon>
        <taxon>Bacillati</taxon>
        <taxon>Actinomycetota</taxon>
        <taxon>Actinomycetes</taxon>
        <taxon>Streptosporangiales</taxon>
        <taxon>Thermomonosporaceae</taxon>
        <taxon>Actinocorallia</taxon>
    </lineage>
</organism>
<dbReference type="PANTHER" id="PTHR44019">
    <property type="entry name" value="WD REPEAT-CONTAINING PROTEIN 55"/>
    <property type="match status" value="1"/>
</dbReference>
<feature type="region of interest" description="Disordered" evidence="4">
    <location>
        <begin position="1"/>
        <end position="23"/>
    </location>
</feature>
<evidence type="ECO:0000259" key="6">
    <source>
        <dbReference type="Pfam" id="PF20703"/>
    </source>
</evidence>
<sequence length="1532" mass="160953">MTHSDAQDPAPEEPGEPDARGRLGRRTAEAGAGIRRRAAPGLVFGMAAGAFATVLAPAGLVVTGFPDALVTVLASVGANVLTEVLMNAVRKLRPDATREEAEAEIQRSLDQAVGDETRAALLLRELADVPQQMHLVRTHLEEVVSERFSENSASLPVAFQDLKDTLEEIHALVLADRAPARHGESAAPARWTAEPPYRGLAMFHEGHAPLFFGRAAQTAALVRKLRGRLGGPGILAVTGASGVGKSSFLRAGLLHALADPGAVPGREREDAAEVGAAEMAAWPSVVMTPGESPLRALAQALAGAAAGNAVGFAEELAADPAHARQLAGQALVQTRVTRSTADSVGPLRLLLVIDQFEELFLHPEISEDDRRAFVAALEACVTARPGADPPVVAVIGLRSDQKGRCDDYPLLREMLQEAEFILPSLSRSGLRVAIRGPAQAAGLRIGGGLVAHILDELGPAGESGGSTVLPLLSQAMLRTWHHRRDGEIDLRAYDLAGGVGEAVERSAEEAYAELDEAHREAAERVFRKITRITAAGAAPRWAPHSVLTDVDRAVLRPFAARRLVLLTGFGAGPAHQVLLAAWPKLAGWLAADAADWRRHAELAADARRYAPERPDASFLYTGTLLREALDAVERWDGDPGRYPEAGAHERVFLRDSVRAREAAAAAEAARRERERRRRRIRGGVFGAMAALLLAAVLAIVRIGGDSGEVRAAGLSRQLAARSAETADPVLSALLAAAAWRTAPTAEARYALREILAGPHRRTLERHLGAVTSVAYSPDGRHLASAGTDSAVQLWDAGTYAKAGPALLGHEDAVTALAFADGGATLATAGARGLVQLWDVASRRRTATLATGAAPVVFSPDGRLLLAGDRIWDVAARRPSGERLGVPVRTGAFSPDGRTLATVEGEDRVRLWDTTARREIRAPLDGAHVAFSPDGSLFLAASAKGRVRLWRTSTWRALPDRTGCATGSSVLAAAFAPKGTVFALACADGSLAVRDASGRPVVAPIPVGARGLAFSRDGGSIATAGDDGKVRVWSASAPLHSVLQERSAPLGSDGVHLVTGAPGNGDWRLRSWHLPSGRTTALDGQQGWTRAIAFTADGARLATASDDTIRLWDPGSGKVLLTIDGAESVHDLRFSPDGRTLLAAEAVQGYRVRRWEVETGRLLSALVPKVDPAESIGSMGYLRLSPDGSRLAAIEGDDLLRVWNLARGRPVGRPSSAGDGRIEALAFSPDGRRIATGGSDRAVRLWDADGRALGRPLTGHTDDIRTVAFSADGHTVASGGRDGTVRLWDTGVYRPVGEPLTGAENFVSDLVFPKGTGLVAAATDYGTLRVWRTGEPADLVAAVCATAGRALTRAEWTRHGGGEDFQPGCPAGAVFPALPEPPAPSPLSTAAPGEPKAVPATAAQFAPRYLLALDGPATKAAFRPEAPDATYPLQRDLDQKAGIYQADRPVTLAPSCPGADCALALSGFALDPAALTFTPDGPGVFRARAGNRSWTLRATGVTTSVTTFTVTYEITDPSGAYSGSMVFHAVPAA</sequence>
<keyword evidence="5" id="KW-0472">Membrane</keyword>
<dbReference type="InterPro" id="IPR015943">
    <property type="entry name" value="WD40/YVTN_repeat-like_dom_sf"/>
</dbReference>
<evidence type="ECO:0000256" key="5">
    <source>
        <dbReference type="SAM" id="Phobius"/>
    </source>
</evidence>
<evidence type="ECO:0000313" key="7">
    <source>
        <dbReference type="EMBL" id="ROO85751.1"/>
    </source>
</evidence>
<feature type="domain" description="Novel STAND NTPase 1" evidence="6">
    <location>
        <begin position="196"/>
        <end position="612"/>
    </location>
</feature>
<dbReference type="SUPFAM" id="SSF50978">
    <property type="entry name" value="WD40 repeat-like"/>
    <property type="match status" value="2"/>
</dbReference>
<dbReference type="Pfam" id="PF20703">
    <property type="entry name" value="nSTAND1"/>
    <property type="match status" value="1"/>
</dbReference>
<feature type="repeat" description="WD" evidence="3">
    <location>
        <begin position="1081"/>
        <end position="1121"/>
    </location>
</feature>
<feature type="repeat" description="WD" evidence="3">
    <location>
        <begin position="928"/>
        <end position="959"/>
    </location>
</feature>
<dbReference type="SMART" id="SM00320">
    <property type="entry name" value="WD40"/>
    <property type="match status" value="12"/>
</dbReference>
<reference evidence="7 8" key="1">
    <citation type="submission" date="2018-11" db="EMBL/GenBank/DDBJ databases">
        <title>Sequencing the genomes of 1000 actinobacteria strains.</title>
        <authorList>
            <person name="Klenk H.-P."/>
        </authorList>
    </citation>
    <scope>NUCLEOTIDE SEQUENCE [LARGE SCALE GENOMIC DNA]</scope>
    <source>
        <strain evidence="7 8">DSM 44254</strain>
    </source>
</reference>
<dbReference type="Gene3D" id="2.130.10.10">
    <property type="entry name" value="YVTN repeat-like/Quinoprotein amine dehydrogenase"/>
    <property type="match status" value="4"/>
</dbReference>
<feature type="repeat" description="WD" evidence="3">
    <location>
        <begin position="1214"/>
        <end position="1246"/>
    </location>
</feature>
<feature type="repeat" description="WD" evidence="3">
    <location>
        <begin position="887"/>
        <end position="921"/>
    </location>
</feature>
<name>A0A3N1CWT0_9ACTN</name>
<dbReference type="OrthoDB" id="414967at2"/>
<evidence type="ECO:0000256" key="2">
    <source>
        <dbReference type="ARBA" id="ARBA00022737"/>
    </source>
</evidence>
<gene>
    <name evidence="7" type="ORF">EDD29_3300</name>
</gene>
<keyword evidence="2" id="KW-0677">Repeat</keyword>
<keyword evidence="8" id="KW-1185">Reference proteome</keyword>
<dbReference type="InterPro" id="IPR036322">
    <property type="entry name" value="WD40_repeat_dom_sf"/>
</dbReference>
<dbReference type="RefSeq" id="WP_123665218.1">
    <property type="nucleotide sequence ID" value="NZ_RJKE01000001.1"/>
</dbReference>
<dbReference type="InterPro" id="IPR001680">
    <property type="entry name" value="WD40_rpt"/>
</dbReference>
<dbReference type="PROSITE" id="PS50082">
    <property type="entry name" value="WD_REPEATS_2"/>
    <property type="match status" value="8"/>
</dbReference>
<accession>A0A3N1CWT0</accession>
<dbReference type="EMBL" id="RJKE01000001">
    <property type="protein sequence ID" value="ROO85751.1"/>
    <property type="molecule type" value="Genomic_DNA"/>
</dbReference>
<keyword evidence="5" id="KW-1133">Transmembrane helix</keyword>
<dbReference type="Proteomes" id="UP000272400">
    <property type="component" value="Unassembled WGS sequence"/>
</dbReference>
<dbReference type="InterPro" id="IPR050505">
    <property type="entry name" value="WDR55/POC1"/>
</dbReference>
<dbReference type="InterPro" id="IPR049052">
    <property type="entry name" value="nSTAND1"/>
</dbReference>
<protein>
    <submittedName>
        <fullName evidence="7">WD40 repeat protein</fullName>
    </submittedName>
</protein>
<feature type="repeat" description="WD" evidence="3">
    <location>
        <begin position="763"/>
        <end position="795"/>
    </location>
</feature>
<dbReference type="PRINTS" id="PR00320">
    <property type="entry name" value="GPROTEINBRPT"/>
</dbReference>
<evidence type="ECO:0000256" key="4">
    <source>
        <dbReference type="SAM" id="MobiDB-lite"/>
    </source>
</evidence>
<feature type="repeat" description="WD" evidence="3">
    <location>
        <begin position="1011"/>
        <end position="1033"/>
    </location>
</feature>
<dbReference type="CDD" id="cd00200">
    <property type="entry name" value="WD40"/>
    <property type="match status" value="2"/>
</dbReference>
<dbReference type="InterPro" id="IPR020472">
    <property type="entry name" value="WD40_PAC1"/>
</dbReference>
<evidence type="ECO:0000313" key="8">
    <source>
        <dbReference type="Proteomes" id="UP000272400"/>
    </source>
</evidence>
<dbReference type="Pfam" id="PF00400">
    <property type="entry name" value="WD40"/>
    <property type="match status" value="7"/>
</dbReference>
<feature type="transmembrane region" description="Helical" evidence="5">
    <location>
        <begin position="42"/>
        <end position="62"/>
    </location>
</feature>